<dbReference type="GO" id="GO:0009236">
    <property type="term" value="P:cobalamin biosynthetic process"/>
    <property type="evidence" value="ECO:0007669"/>
    <property type="project" value="UniProtKB-UniRule"/>
</dbReference>
<comment type="caution">
    <text evidence="10">The sequence shown here is derived from an EMBL/GenBank/DDBJ whole genome shotgun (WGS) entry which is preliminary data.</text>
</comment>
<keyword evidence="7 9" id="KW-1133">Transmembrane helix</keyword>
<dbReference type="GO" id="GO:0005886">
    <property type="term" value="C:plasma membrane"/>
    <property type="evidence" value="ECO:0007669"/>
    <property type="project" value="UniProtKB-SubCell"/>
</dbReference>
<keyword evidence="5 9" id="KW-0169">Cobalamin biosynthesis</keyword>
<evidence type="ECO:0000256" key="4">
    <source>
        <dbReference type="ARBA" id="ARBA00022475"/>
    </source>
</evidence>
<evidence type="ECO:0000256" key="9">
    <source>
        <dbReference type="HAMAP-Rule" id="MF_00024"/>
    </source>
</evidence>
<dbReference type="GO" id="GO:0015420">
    <property type="term" value="F:ABC-type vitamin B12 transporter activity"/>
    <property type="evidence" value="ECO:0007669"/>
    <property type="project" value="UniProtKB-UniRule"/>
</dbReference>
<dbReference type="RefSeq" id="WP_154456644.1">
    <property type="nucleotide sequence ID" value="NZ_VUMV01000001.1"/>
</dbReference>
<reference evidence="10 11" key="1">
    <citation type="submission" date="2019-08" db="EMBL/GenBank/DDBJ databases">
        <title>In-depth cultivation of the pig gut microbiome towards novel bacterial diversity and tailored functional studies.</title>
        <authorList>
            <person name="Wylensek D."/>
            <person name="Hitch T.C.A."/>
            <person name="Clavel T."/>
        </authorList>
    </citation>
    <scope>NUCLEOTIDE SEQUENCE [LARGE SCALE GENOMIC DNA]</scope>
    <source>
        <strain evidence="10 11">Oil+RF-744-WCA-WT-13</strain>
    </source>
</reference>
<feature type="transmembrane region" description="Helical" evidence="9">
    <location>
        <begin position="304"/>
        <end position="327"/>
    </location>
</feature>
<keyword evidence="4 9" id="KW-1003">Cell membrane</keyword>
<evidence type="ECO:0000256" key="7">
    <source>
        <dbReference type="ARBA" id="ARBA00022989"/>
    </source>
</evidence>
<organism evidence="10 11">
    <name type="scientific">Bilifractor porci</name>
    <dbReference type="NCBI Taxonomy" id="2606636"/>
    <lineage>
        <taxon>Bacteria</taxon>
        <taxon>Bacillati</taxon>
        <taxon>Bacillota</taxon>
        <taxon>Clostridia</taxon>
        <taxon>Lachnospirales</taxon>
        <taxon>Lachnospiraceae</taxon>
        <taxon>Bilifractor</taxon>
    </lineage>
</organism>
<dbReference type="Pfam" id="PF03186">
    <property type="entry name" value="CobD_Cbib"/>
    <property type="match status" value="1"/>
</dbReference>
<sequence length="331" mass="36833">MILFQFDRIVPAVVIGFFLDLLLGDPRWLYHPVRLIGRLIETLEKAFRKLNREDKKGEQTAGIQTAVCVIFISMLVPWLILQLLYRLNFWAGFAVETFWCYQLIATRALRDESMKVYAQAKKKDLPAARRAVSMIVGRDVDKLDLAGVIRAAVETVAENASDGVIAPLLCMLVGGAVGGFFYKSINTMDSMIGYKNSRYRYFGTFAARMDDVVNFLPARISGLLFVPAARLMHEDAANAWKIFKRDRKKHDSPNSAHTEAAMAGALDIQLAGDAWYFGELHHKQTLGDPIRPVGAEDIPRANCLVLAAAVLALILGAAVRLLLLLILRTAL</sequence>
<name>A0A7X2P6N5_9FIRM</name>
<proteinExistence type="inferred from homology"/>
<evidence type="ECO:0000256" key="5">
    <source>
        <dbReference type="ARBA" id="ARBA00022573"/>
    </source>
</evidence>
<evidence type="ECO:0000313" key="10">
    <source>
        <dbReference type="EMBL" id="MST80826.1"/>
    </source>
</evidence>
<evidence type="ECO:0000256" key="1">
    <source>
        <dbReference type="ARBA" id="ARBA00004651"/>
    </source>
</evidence>
<dbReference type="Proteomes" id="UP000466864">
    <property type="component" value="Unassembled WGS sequence"/>
</dbReference>
<keyword evidence="11" id="KW-1185">Reference proteome</keyword>
<accession>A0A7X2P6N5</accession>
<keyword evidence="8 9" id="KW-0472">Membrane</keyword>
<comment type="caution">
    <text evidence="9">Lacks conserved residue(s) required for the propagation of feature annotation.</text>
</comment>
<dbReference type="GO" id="GO:0048472">
    <property type="term" value="F:threonine-phosphate decarboxylase activity"/>
    <property type="evidence" value="ECO:0007669"/>
    <property type="project" value="InterPro"/>
</dbReference>
<comment type="subcellular location">
    <subcellularLocation>
        <location evidence="1 9">Cell membrane</location>
        <topology evidence="1 9">Multi-pass membrane protein</topology>
    </subcellularLocation>
</comment>
<evidence type="ECO:0000256" key="2">
    <source>
        <dbReference type="ARBA" id="ARBA00004953"/>
    </source>
</evidence>
<dbReference type="NCBIfam" id="TIGR00380">
    <property type="entry name" value="cobal_cbiB"/>
    <property type="match status" value="1"/>
</dbReference>
<dbReference type="UniPathway" id="UPA00148"/>
<comment type="pathway">
    <text evidence="2 9">Cofactor biosynthesis; adenosylcobalamin biosynthesis.</text>
</comment>
<dbReference type="EMBL" id="VUMV01000001">
    <property type="protein sequence ID" value="MST80826.1"/>
    <property type="molecule type" value="Genomic_DNA"/>
</dbReference>
<dbReference type="PANTHER" id="PTHR34308:SF1">
    <property type="entry name" value="COBALAMIN BIOSYNTHESIS PROTEIN CBIB"/>
    <property type="match status" value="1"/>
</dbReference>
<gene>
    <name evidence="9 10" type="primary">cobD</name>
    <name evidence="10" type="ORF">FYJ60_00545</name>
</gene>
<protein>
    <recommendedName>
        <fullName evidence="9">Cobalamin biosynthesis protein CobD</fullName>
    </recommendedName>
</protein>
<dbReference type="AlphaFoldDB" id="A0A7X2P6N5"/>
<comment type="similarity">
    <text evidence="3 9">Belongs to the CobD/CbiB family.</text>
</comment>
<dbReference type="InterPro" id="IPR004485">
    <property type="entry name" value="Cobalamin_biosynth_CobD/CbiB"/>
</dbReference>
<evidence type="ECO:0000313" key="11">
    <source>
        <dbReference type="Proteomes" id="UP000466864"/>
    </source>
</evidence>
<keyword evidence="6 9" id="KW-0812">Transmembrane</keyword>
<dbReference type="HAMAP" id="MF_00024">
    <property type="entry name" value="CobD_CbiB"/>
    <property type="match status" value="1"/>
</dbReference>
<dbReference type="PANTHER" id="PTHR34308">
    <property type="entry name" value="COBALAMIN BIOSYNTHESIS PROTEIN CBIB"/>
    <property type="match status" value="1"/>
</dbReference>
<comment type="function">
    <text evidence="9">Converts cobyric acid to cobinamide by the addition of aminopropanol on the F carboxylic group.</text>
</comment>
<evidence type="ECO:0000256" key="3">
    <source>
        <dbReference type="ARBA" id="ARBA00006263"/>
    </source>
</evidence>
<feature type="transmembrane region" description="Helical" evidence="9">
    <location>
        <begin position="164"/>
        <end position="182"/>
    </location>
</feature>
<evidence type="ECO:0000256" key="8">
    <source>
        <dbReference type="ARBA" id="ARBA00023136"/>
    </source>
</evidence>
<feature type="transmembrane region" description="Helical" evidence="9">
    <location>
        <begin position="61"/>
        <end position="80"/>
    </location>
</feature>
<evidence type="ECO:0000256" key="6">
    <source>
        <dbReference type="ARBA" id="ARBA00022692"/>
    </source>
</evidence>